<dbReference type="EMBL" id="CP062804">
    <property type="protein sequence ID" value="QOT81175.1"/>
    <property type="molecule type" value="Genomic_DNA"/>
</dbReference>
<dbReference type="InterPro" id="IPR019826">
    <property type="entry name" value="Carboxylesterase_B_AS"/>
</dbReference>
<evidence type="ECO:0000256" key="5">
    <source>
        <dbReference type="RuleBase" id="RU361235"/>
    </source>
</evidence>
<proteinExistence type="inferred from homology"/>
<dbReference type="InterPro" id="IPR029058">
    <property type="entry name" value="AB_hydrolase_fold"/>
</dbReference>
<dbReference type="InterPro" id="IPR000997">
    <property type="entry name" value="Cholinesterase"/>
</dbReference>
<gene>
    <name evidence="7" type="ORF">F7R26_027925</name>
</gene>
<feature type="domain" description="Carboxylesterase type B" evidence="6">
    <location>
        <begin position="98"/>
        <end position="576"/>
    </location>
</feature>
<dbReference type="InterPro" id="IPR050654">
    <property type="entry name" value="AChE-related_enzymes"/>
</dbReference>
<dbReference type="AlphaFoldDB" id="A0A643FZD1"/>
<keyword evidence="2 5" id="KW-0378">Hydrolase</keyword>
<dbReference type="SUPFAM" id="SSF53474">
    <property type="entry name" value="alpha/beta-Hydrolases"/>
    <property type="match status" value="1"/>
</dbReference>
<dbReference type="Proteomes" id="UP000397656">
    <property type="component" value="Chromosome 2"/>
</dbReference>
<sequence length="613" mass="64647">MSEPSYARHGGGTKIGAFLLSPFAVRRPDRPACPPWRSLETTLTLAVPPFSPNASRTASRTSRRTSRRIFLLSAARAGASLAALGALSACATVSGTAEPVVDTASGRLRGTRARGAFVFKGVPYAATTAGDNRFRPPVARQPWAGVRDALEGGASAPQPLVGSPIEFAWYWSGIPANEDCLSLSVFTPALRDNQRRPVLVWLHGGAFAIGAGTSAGFDGSHLATSQDVVVVSVNHRLNVLGGLFTGEHPEQLSAESGNLGTLDQLAALKWIKANAESFGGDPANITVFGQSGGAAKVTALLGLPAARGYIQRAIVQSGSGAWKLAGPDAAARAAHAFLREFGLTAANAGRLRQLRVEQLVAAFAKVSGAAGGVSEFRPTLDGKVFVDDPFDPVASPLSADVPVLIGNAAQEATFFLAADPRNFSLSAGQARQRIQRFLKLDDAGTARLIDAYRDLDGKATPSELLIRIAGDYNYRLPTLAVAERKAALNGAPVYAYEFDWQSPARGGVLGAAHTSEVPFIFGTLDAARPLVQDSADQLEVRDRMGAIWAQFARTGKPGSDVVANWAPYDGSARTTALLGKSWEARRDPAAHARAAFAGIPLYEYSYPVSFTRD</sequence>
<keyword evidence="3" id="KW-1015">Disulfide bond</keyword>
<evidence type="ECO:0000313" key="7">
    <source>
        <dbReference type="EMBL" id="QOT81175.1"/>
    </source>
</evidence>
<dbReference type="PROSITE" id="PS00122">
    <property type="entry name" value="CARBOXYLESTERASE_B_1"/>
    <property type="match status" value="1"/>
</dbReference>
<evidence type="ECO:0000259" key="6">
    <source>
        <dbReference type="Pfam" id="PF00135"/>
    </source>
</evidence>
<dbReference type="PANTHER" id="PTHR43918:SF4">
    <property type="entry name" value="CARBOXYLIC ESTER HYDROLASE"/>
    <property type="match status" value="1"/>
</dbReference>
<dbReference type="PANTHER" id="PTHR43918">
    <property type="entry name" value="ACETYLCHOLINESTERASE"/>
    <property type="match status" value="1"/>
</dbReference>
<dbReference type="Gene3D" id="3.40.50.1820">
    <property type="entry name" value="alpha/beta hydrolase"/>
    <property type="match status" value="1"/>
</dbReference>
<dbReference type="GO" id="GO:0004104">
    <property type="term" value="F:cholinesterase activity"/>
    <property type="evidence" value="ECO:0007669"/>
    <property type="project" value="InterPro"/>
</dbReference>
<name>A0A643FZD1_9BURK</name>
<protein>
    <recommendedName>
        <fullName evidence="5">Carboxylic ester hydrolase</fullName>
        <ecNumber evidence="5">3.1.1.-</ecNumber>
    </recommendedName>
</protein>
<feature type="active site" description="Charge relay system" evidence="4">
    <location>
        <position position="513"/>
    </location>
</feature>
<feature type="active site" description="Charge relay system" evidence="4">
    <location>
        <position position="411"/>
    </location>
</feature>
<reference evidence="7 8" key="1">
    <citation type="submission" date="2020-10" db="EMBL/GenBank/DDBJ databases">
        <title>Complete genome sequence of Cupriavidus basilensis CCUG 49340T.</title>
        <authorList>
            <person name="Salva-Serra F."/>
            <person name="Donoso R.A."/>
            <person name="Cho K.H."/>
            <person name="Yoo J.A."/>
            <person name="Lee K."/>
            <person name="Yoon S.-H."/>
            <person name="Perez-Pantoja D."/>
            <person name="Moore E.R.B."/>
        </authorList>
    </citation>
    <scope>NUCLEOTIDE SEQUENCE [LARGE SCALE GENOMIC DNA]</scope>
    <source>
        <strain evidence="8">CCUG 49340</strain>
    </source>
</reference>
<evidence type="ECO:0000256" key="4">
    <source>
        <dbReference type="PIRSR" id="PIRSR600997-1"/>
    </source>
</evidence>
<dbReference type="EC" id="3.1.1.-" evidence="5"/>
<dbReference type="InterPro" id="IPR002018">
    <property type="entry name" value="CarbesteraseB"/>
</dbReference>
<evidence type="ECO:0000313" key="8">
    <source>
        <dbReference type="Proteomes" id="UP000397656"/>
    </source>
</evidence>
<dbReference type="PRINTS" id="PR00878">
    <property type="entry name" value="CHOLNESTRASE"/>
</dbReference>
<dbReference type="Pfam" id="PF00135">
    <property type="entry name" value="COesterase"/>
    <property type="match status" value="1"/>
</dbReference>
<evidence type="ECO:0000256" key="3">
    <source>
        <dbReference type="ARBA" id="ARBA00023157"/>
    </source>
</evidence>
<evidence type="ECO:0000256" key="2">
    <source>
        <dbReference type="ARBA" id="ARBA00022801"/>
    </source>
</evidence>
<comment type="similarity">
    <text evidence="1 5">Belongs to the type-B carboxylesterase/lipase family.</text>
</comment>
<organism evidence="7 8">
    <name type="scientific">Cupriavidus basilensis</name>
    <dbReference type="NCBI Taxonomy" id="68895"/>
    <lineage>
        <taxon>Bacteria</taxon>
        <taxon>Pseudomonadati</taxon>
        <taxon>Pseudomonadota</taxon>
        <taxon>Betaproteobacteria</taxon>
        <taxon>Burkholderiales</taxon>
        <taxon>Burkholderiaceae</taxon>
        <taxon>Cupriavidus</taxon>
    </lineage>
</organism>
<evidence type="ECO:0000256" key="1">
    <source>
        <dbReference type="ARBA" id="ARBA00005964"/>
    </source>
</evidence>
<accession>A0A643FZD1</accession>
<feature type="active site" description="Acyl-ester intermediate" evidence="4">
    <location>
        <position position="291"/>
    </location>
</feature>